<comment type="subcellular location">
    <subcellularLocation>
        <location evidence="1">Secreted</location>
    </subcellularLocation>
</comment>
<evidence type="ECO:0000313" key="7">
    <source>
        <dbReference type="EMBL" id="EHB09406.1"/>
    </source>
</evidence>
<dbReference type="EMBL" id="JH170643">
    <property type="protein sequence ID" value="EHB09406.1"/>
    <property type="molecule type" value="Genomic_DNA"/>
</dbReference>
<dbReference type="GO" id="GO:0007259">
    <property type="term" value="P:cell surface receptor signaling pathway via JAK-STAT"/>
    <property type="evidence" value="ECO:0007669"/>
    <property type="project" value="InterPro"/>
</dbReference>
<evidence type="ECO:0000256" key="3">
    <source>
        <dbReference type="ARBA" id="ARBA00022514"/>
    </source>
</evidence>
<organism evidence="7 8">
    <name type="scientific">Heterocephalus glaber</name>
    <name type="common">Naked mole rat</name>
    <dbReference type="NCBI Taxonomy" id="10181"/>
    <lineage>
        <taxon>Eukaryota</taxon>
        <taxon>Metazoa</taxon>
        <taxon>Chordata</taxon>
        <taxon>Craniata</taxon>
        <taxon>Vertebrata</taxon>
        <taxon>Euteleostomi</taxon>
        <taxon>Mammalia</taxon>
        <taxon>Eutheria</taxon>
        <taxon>Euarchontoglires</taxon>
        <taxon>Glires</taxon>
        <taxon>Rodentia</taxon>
        <taxon>Hystricomorpha</taxon>
        <taxon>Bathyergidae</taxon>
        <taxon>Heterocephalus</taxon>
    </lineage>
</organism>
<dbReference type="Pfam" id="PF15177">
    <property type="entry name" value="IL28A"/>
    <property type="match status" value="2"/>
</dbReference>
<dbReference type="GO" id="GO:0050778">
    <property type="term" value="P:positive regulation of immune response"/>
    <property type="evidence" value="ECO:0007669"/>
    <property type="project" value="InterPro"/>
</dbReference>
<evidence type="ECO:0000256" key="5">
    <source>
        <dbReference type="ARBA" id="ARBA00022729"/>
    </source>
</evidence>
<dbReference type="GO" id="GO:0005125">
    <property type="term" value="F:cytokine activity"/>
    <property type="evidence" value="ECO:0007669"/>
    <property type="project" value="UniProtKB-KW"/>
</dbReference>
<name>G5BJE5_HETGA</name>
<keyword evidence="6" id="KW-0051">Antiviral defense</keyword>
<protein>
    <submittedName>
        <fullName evidence="7">Interleukin-28A</fullName>
    </submittedName>
</protein>
<dbReference type="InterPro" id="IPR029177">
    <property type="entry name" value="INF_lambda"/>
</dbReference>
<accession>G5BJE5</accession>
<gene>
    <name evidence="7" type="ORF">GW7_14982</name>
</gene>
<sequence>MTGQGHASSVGGGKGPPAEGLLVELPLFPGAWGLQKLQVWECPAALQAELTLTLEVLDNITNLALEDILKQPLHMLRHIRSQLWACWLKQATKKESPGCLQASVISNLFCLLTWDLRCVARPDQCA</sequence>
<evidence type="ECO:0000256" key="4">
    <source>
        <dbReference type="ARBA" id="ARBA00022525"/>
    </source>
</evidence>
<evidence type="ECO:0000256" key="2">
    <source>
        <dbReference type="ARBA" id="ARBA00008717"/>
    </source>
</evidence>
<reference evidence="7 8" key="1">
    <citation type="journal article" date="2011" name="Nature">
        <title>Genome sequencing reveals insights into physiology and longevity of the naked mole rat.</title>
        <authorList>
            <person name="Kim E.B."/>
            <person name="Fang X."/>
            <person name="Fushan A.A."/>
            <person name="Huang Z."/>
            <person name="Lobanov A.V."/>
            <person name="Han L."/>
            <person name="Marino S.M."/>
            <person name="Sun X."/>
            <person name="Turanov A.A."/>
            <person name="Yang P."/>
            <person name="Yim S.H."/>
            <person name="Zhao X."/>
            <person name="Kasaikina M.V."/>
            <person name="Stoletzki N."/>
            <person name="Peng C."/>
            <person name="Polak P."/>
            <person name="Xiong Z."/>
            <person name="Kiezun A."/>
            <person name="Zhu Y."/>
            <person name="Chen Y."/>
            <person name="Kryukov G.V."/>
            <person name="Zhang Q."/>
            <person name="Peshkin L."/>
            <person name="Yang L."/>
            <person name="Bronson R.T."/>
            <person name="Buffenstein R."/>
            <person name="Wang B."/>
            <person name="Han C."/>
            <person name="Li Q."/>
            <person name="Chen L."/>
            <person name="Zhao W."/>
            <person name="Sunyaev S.R."/>
            <person name="Park T.J."/>
            <person name="Zhang G."/>
            <person name="Wang J."/>
            <person name="Gladyshev V.N."/>
        </authorList>
    </citation>
    <scope>NUCLEOTIDE SEQUENCE [LARGE SCALE GENOMIC DNA]</scope>
</reference>
<dbReference type="PANTHER" id="PTHR31943:SF1">
    <property type="entry name" value="INTERFERON LAMBDA-2-RELATED"/>
    <property type="match status" value="1"/>
</dbReference>
<keyword evidence="5" id="KW-0732">Signal</keyword>
<dbReference type="GO" id="GO:0045087">
    <property type="term" value="P:innate immune response"/>
    <property type="evidence" value="ECO:0007669"/>
    <property type="project" value="TreeGrafter"/>
</dbReference>
<evidence type="ECO:0000313" key="8">
    <source>
        <dbReference type="Proteomes" id="UP000006813"/>
    </source>
</evidence>
<dbReference type="Proteomes" id="UP000006813">
    <property type="component" value="Unassembled WGS sequence"/>
</dbReference>
<keyword evidence="3" id="KW-0202">Cytokine</keyword>
<keyword evidence="4" id="KW-0964">Secreted</keyword>
<evidence type="ECO:0000256" key="6">
    <source>
        <dbReference type="ARBA" id="ARBA00023118"/>
    </source>
</evidence>
<dbReference type="InParanoid" id="G5BJE5"/>
<comment type="similarity">
    <text evidence="2">Belongs to the lambda interferon family.</text>
</comment>
<dbReference type="GO" id="GO:0051607">
    <property type="term" value="P:defense response to virus"/>
    <property type="evidence" value="ECO:0007669"/>
    <property type="project" value="UniProtKB-KW"/>
</dbReference>
<dbReference type="InterPro" id="IPR038326">
    <property type="entry name" value="IFN-lambda_sf"/>
</dbReference>
<dbReference type="GO" id="GO:0005615">
    <property type="term" value="C:extracellular space"/>
    <property type="evidence" value="ECO:0007669"/>
    <property type="project" value="UniProtKB-KW"/>
</dbReference>
<evidence type="ECO:0000256" key="1">
    <source>
        <dbReference type="ARBA" id="ARBA00004613"/>
    </source>
</evidence>
<dbReference type="Gene3D" id="1.20.1250.60">
    <property type="entry name" value="Interferon lambda"/>
    <property type="match status" value="2"/>
</dbReference>
<dbReference type="AlphaFoldDB" id="G5BJE5"/>
<proteinExistence type="inferred from homology"/>
<dbReference type="PANTHER" id="PTHR31943">
    <property type="entry name" value="INTERLEUKIN-28 AND 29"/>
    <property type="match status" value="1"/>
</dbReference>